<dbReference type="NCBIfam" id="TIGR01840">
    <property type="entry name" value="esterase_phb"/>
    <property type="match status" value="1"/>
</dbReference>
<dbReference type="PANTHER" id="PTHR43037">
    <property type="entry name" value="UNNAMED PRODUCT-RELATED"/>
    <property type="match status" value="1"/>
</dbReference>
<dbReference type="GO" id="GO:0005576">
    <property type="term" value="C:extracellular region"/>
    <property type="evidence" value="ECO:0007669"/>
    <property type="project" value="InterPro"/>
</dbReference>
<evidence type="ECO:0000313" key="5">
    <source>
        <dbReference type="Proteomes" id="UP000640052"/>
    </source>
</evidence>
<evidence type="ECO:0000256" key="1">
    <source>
        <dbReference type="ARBA" id="ARBA00022729"/>
    </source>
</evidence>
<comment type="caution">
    <text evidence="4">The sequence shown here is derived from an EMBL/GenBank/DDBJ whole genome shotgun (WGS) entry which is preliminary data.</text>
</comment>
<feature type="signal peptide" evidence="3">
    <location>
        <begin position="1"/>
        <end position="17"/>
    </location>
</feature>
<dbReference type="GO" id="GO:0016787">
    <property type="term" value="F:hydrolase activity"/>
    <property type="evidence" value="ECO:0007669"/>
    <property type="project" value="UniProtKB-KW"/>
</dbReference>
<name>A0A919Q4S2_9ACTN</name>
<dbReference type="InterPro" id="IPR010126">
    <property type="entry name" value="Esterase_phb"/>
</dbReference>
<dbReference type="SUPFAM" id="SSF53474">
    <property type="entry name" value="alpha/beta-Hydrolases"/>
    <property type="match status" value="2"/>
</dbReference>
<dbReference type="EMBL" id="BOOA01000003">
    <property type="protein sequence ID" value="GIH22297.1"/>
    <property type="molecule type" value="Genomic_DNA"/>
</dbReference>
<dbReference type="InterPro" id="IPR029058">
    <property type="entry name" value="AB_hydrolase_fold"/>
</dbReference>
<dbReference type="AlphaFoldDB" id="A0A919Q4S2"/>
<organism evidence="4 5">
    <name type="scientific">Acrocarpospora phusangensis</name>
    <dbReference type="NCBI Taxonomy" id="1070424"/>
    <lineage>
        <taxon>Bacteria</taxon>
        <taxon>Bacillati</taxon>
        <taxon>Actinomycetota</taxon>
        <taxon>Actinomycetes</taxon>
        <taxon>Streptosporangiales</taxon>
        <taxon>Streptosporangiaceae</taxon>
        <taxon>Acrocarpospora</taxon>
    </lineage>
</organism>
<evidence type="ECO:0000256" key="3">
    <source>
        <dbReference type="SAM" id="SignalP"/>
    </source>
</evidence>
<proteinExistence type="predicted"/>
<dbReference type="Proteomes" id="UP000640052">
    <property type="component" value="Unassembled WGS sequence"/>
</dbReference>
<gene>
    <name evidence="4" type="ORF">Aph01nite_06070</name>
</gene>
<evidence type="ECO:0000313" key="4">
    <source>
        <dbReference type="EMBL" id="GIH22297.1"/>
    </source>
</evidence>
<dbReference type="InterPro" id="IPR050955">
    <property type="entry name" value="Plant_Biomass_Hydrol_Est"/>
</dbReference>
<keyword evidence="5" id="KW-1185">Reference proteome</keyword>
<accession>A0A919Q4S2</accession>
<dbReference type="Pfam" id="PF10503">
    <property type="entry name" value="Esterase_PHB"/>
    <property type="match status" value="1"/>
</dbReference>
<keyword evidence="2" id="KW-0378">Hydrolase</keyword>
<sequence>MLAAIAMAVLMSGPSHADTPPATSPAAQLQEITDFGPNPTGLRMHLYVPPRLGHRPPVLVVLHYCTGTGPIMFDATEYATLADRLGFVVVYPTAGRADGCFDVTSPEALRRDGGSDPVGVISMVRHVQRHLHADRHRVYAVGFSSGAELVNVLLAAYPDVFAAGSVMAGTPVGCYTADNGGWNPNCENGGTIRTPRQWGDFVRAAYPGYTGPRPRVQLWHGTADEILAYANFGEEIKQWTNVLHPRRQRTDQPRPTWTRTRYSDRSGVVIEAYSVANGAHGIAFSEDGIERYALDFFGLTRRL</sequence>
<dbReference type="PANTHER" id="PTHR43037:SF5">
    <property type="entry name" value="FERULOYL ESTERASE"/>
    <property type="match status" value="1"/>
</dbReference>
<dbReference type="Gene3D" id="3.40.50.1820">
    <property type="entry name" value="alpha/beta hydrolase"/>
    <property type="match status" value="1"/>
</dbReference>
<feature type="chain" id="PRO_5037318375" evidence="3">
    <location>
        <begin position="18"/>
        <end position="303"/>
    </location>
</feature>
<protein>
    <submittedName>
        <fullName evidence="4">Esterase</fullName>
    </submittedName>
</protein>
<dbReference type="RefSeq" id="WP_239161356.1">
    <property type="nucleotide sequence ID" value="NZ_BOOA01000003.1"/>
</dbReference>
<reference evidence="4" key="1">
    <citation type="submission" date="2021-01" db="EMBL/GenBank/DDBJ databases">
        <title>Whole genome shotgun sequence of Acrocarpospora phusangensis NBRC 108782.</title>
        <authorList>
            <person name="Komaki H."/>
            <person name="Tamura T."/>
        </authorList>
    </citation>
    <scope>NUCLEOTIDE SEQUENCE</scope>
    <source>
        <strain evidence="4">NBRC 108782</strain>
    </source>
</reference>
<evidence type="ECO:0000256" key="2">
    <source>
        <dbReference type="ARBA" id="ARBA00022801"/>
    </source>
</evidence>
<keyword evidence="1 3" id="KW-0732">Signal</keyword>